<evidence type="ECO:0000259" key="1">
    <source>
        <dbReference type="Pfam" id="PF00534"/>
    </source>
</evidence>
<name>A0ABR9ANS8_9BACT</name>
<feature type="domain" description="Glycosyl transferase family 1" evidence="1">
    <location>
        <begin position="187"/>
        <end position="352"/>
    </location>
</feature>
<evidence type="ECO:0000313" key="4">
    <source>
        <dbReference type="Proteomes" id="UP000647133"/>
    </source>
</evidence>
<keyword evidence="4" id="KW-1185">Reference proteome</keyword>
<protein>
    <submittedName>
        <fullName evidence="3">Glycosyltransferase</fullName>
    </submittedName>
</protein>
<comment type="caution">
    <text evidence="3">The sequence shown here is derived from an EMBL/GenBank/DDBJ whole genome shotgun (WGS) entry which is preliminary data.</text>
</comment>
<dbReference type="EMBL" id="JACYTQ010000007">
    <property type="protein sequence ID" value="MBD8490447.1"/>
    <property type="molecule type" value="Genomic_DNA"/>
</dbReference>
<evidence type="ECO:0000313" key="3">
    <source>
        <dbReference type="EMBL" id="MBD8490447.1"/>
    </source>
</evidence>
<evidence type="ECO:0000259" key="2">
    <source>
        <dbReference type="Pfam" id="PF13439"/>
    </source>
</evidence>
<dbReference type="InterPro" id="IPR001296">
    <property type="entry name" value="Glyco_trans_1"/>
</dbReference>
<organism evidence="3 4">
    <name type="scientific">Echinicola arenosa</name>
    <dbReference type="NCBI Taxonomy" id="2774144"/>
    <lineage>
        <taxon>Bacteria</taxon>
        <taxon>Pseudomonadati</taxon>
        <taxon>Bacteroidota</taxon>
        <taxon>Cytophagia</taxon>
        <taxon>Cytophagales</taxon>
        <taxon>Cyclobacteriaceae</taxon>
        <taxon>Echinicola</taxon>
    </lineage>
</organism>
<dbReference type="InterPro" id="IPR028098">
    <property type="entry name" value="Glyco_trans_4-like_N"/>
</dbReference>
<proteinExistence type="predicted"/>
<dbReference type="Pfam" id="PF13439">
    <property type="entry name" value="Glyco_transf_4"/>
    <property type="match status" value="1"/>
</dbReference>
<dbReference type="Proteomes" id="UP000647133">
    <property type="component" value="Unassembled WGS sequence"/>
</dbReference>
<gene>
    <name evidence="3" type="ORF">IFO69_16975</name>
</gene>
<dbReference type="SUPFAM" id="SSF53756">
    <property type="entry name" value="UDP-Glycosyltransferase/glycogen phosphorylase"/>
    <property type="match status" value="1"/>
</dbReference>
<reference evidence="3 4" key="1">
    <citation type="submission" date="2020-09" db="EMBL/GenBank/DDBJ databases">
        <title>Echinicola sp. CAU 1574 isolated from sand of Sido Beach.</title>
        <authorList>
            <person name="Kim W."/>
        </authorList>
    </citation>
    <scope>NUCLEOTIDE SEQUENCE [LARGE SCALE GENOMIC DNA]</scope>
    <source>
        <strain evidence="3 4">CAU 1574</strain>
    </source>
</reference>
<dbReference type="Gene3D" id="3.40.50.2000">
    <property type="entry name" value="Glycogen Phosphorylase B"/>
    <property type="match status" value="2"/>
</dbReference>
<dbReference type="PANTHER" id="PTHR12526">
    <property type="entry name" value="GLYCOSYLTRANSFERASE"/>
    <property type="match status" value="1"/>
</dbReference>
<accession>A0ABR9ANS8</accession>
<dbReference type="RefSeq" id="WP_192011328.1">
    <property type="nucleotide sequence ID" value="NZ_JACYTQ010000007.1"/>
</dbReference>
<sequence length="376" mass="42375">MKQNRKTRVLHLIKSLGRGGAEKLIPETAALHDQEQYAFHCIYFYRRPSNIQDELEEAGIQVTFLPSSNLGLAKMIRPVAEYVREHQIDLIHCHLPWAGVLGRLVGVKSRIPVVYTEHNMWERYNMLSRWMNKLTFDQQDFVIPVSDEVKSSILKSYHVSSKSPEILTIANGVNTNTFQRSEEKGQAIRKKLGIPKDAIVIGQVAVFRVQKRLGIWVKVAKSISRKFSSVHFILVGDGSEMRAVKAQIGTAAWSQRIHLVGTQANVLPYLSAMNIYMITSAFEGLPVAMLEGMACDLPVIGTKVGGIGEVIREGVEGYLAPKDEPEKLVEGAEKLIEDHPQCREMGHRARQRVEENFSLEQMVSKVEEVYQSALRT</sequence>
<feature type="domain" description="Glycosyltransferase subfamily 4-like N-terminal" evidence="2">
    <location>
        <begin position="19"/>
        <end position="176"/>
    </location>
</feature>
<dbReference type="Pfam" id="PF00534">
    <property type="entry name" value="Glycos_transf_1"/>
    <property type="match status" value="1"/>
</dbReference>